<dbReference type="Pfam" id="PF04082">
    <property type="entry name" value="Fungal_trans"/>
    <property type="match status" value="1"/>
</dbReference>
<dbReference type="STRING" id="4999.A0A1Y1UQ85"/>
<feature type="compositionally biased region" description="Low complexity" evidence="3">
    <location>
        <begin position="80"/>
        <end position="107"/>
    </location>
</feature>
<feature type="region of interest" description="Disordered" evidence="3">
    <location>
        <begin position="198"/>
        <end position="229"/>
    </location>
</feature>
<dbReference type="PROSITE" id="PS00463">
    <property type="entry name" value="ZN2_CY6_FUNGAL_1"/>
    <property type="match status" value="1"/>
</dbReference>
<dbReference type="Pfam" id="PF00172">
    <property type="entry name" value="Zn_clus"/>
    <property type="match status" value="1"/>
</dbReference>
<dbReference type="GO" id="GO:0006351">
    <property type="term" value="P:DNA-templated transcription"/>
    <property type="evidence" value="ECO:0007669"/>
    <property type="project" value="InterPro"/>
</dbReference>
<feature type="region of interest" description="Disordered" evidence="3">
    <location>
        <begin position="1"/>
        <end position="33"/>
    </location>
</feature>
<dbReference type="GO" id="GO:0000981">
    <property type="term" value="F:DNA-binding transcription factor activity, RNA polymerase II-specific"/>
    <property type="evidence" value="ECO:0007669"/>
    <property type="project" value="InterPro"/>
</dbReference>
<keyword evidence="2" id="KW-0539">Nucleus</keyword>
<organism evidence="5 6">
    <name type="scientific">Kockovaella imperatae</name>
    <dbReference type="NCBI Taxonomy" id="4999"/>
    <lineage>
        <taxon>Eukaryota</taxon>
        <taxon>Fungi</taxon>
        <taxon>Dikarya</taxon>
        <taxon>Basidiomycota</taxon>
        <taxon>Agaricomycotina</taxon>
        <taxon>Tremellomycetes</taxon>
        <taxon>Tremellales</taxon>
        <taxon>Cuniculitremaceae</taxon>
        <taxon>Kockovaella</taxon>
    </lineage>
</organism>
<dbReference type="InParanoid" id="A0A1Y1UQ85"/>
<dbReference type="SMART" id="SM00066">
    <property type="entry name" value="GAL4"/>
    <property type="match status" value="1"/>
</dbReference>
<feature type="region of interest" description="Disordered" evidence="3">
    <location>
        <begin position="68"/>
        <end position="108"/>
    </location>
</feature>
<feature type="region of interest" description="Disordered" evidence="3">
    <location>
        <begin position="256"/>
        <end position="284"/>
    </location>
</feature>
<proteinExistence type="predicted"/>
<feature type="compositionally biased region" description="Polar residues" evidence="3">
    <location>
        <begin position="211"/>
        <end position="224"/>
    </location>
</feature>
<dbReference type="GO" id="GO:0008270">
    <property type="term" value="F:zinc ion binding"/>
    <property type="evidence" value="ECO:0007669"/>
    <property type="project" value="InterPro"/>
</dbReference>
<dbReference type="CDD" id="cd12148">
    <property type="entry name" value="fungal_TF_MHR"/>
    <property type="match status" value="1"/>
</dbReference>
<protein>
    <recommendedName>
        <fullName evidence="4">Zn(2)-C6 fungal-type domain-containing protein</fullName>
    </recommendedName>
</protein>
<dbReference type="GO" id="GO:0003677">
    <property type="term" value="F:DNA binding"/>
    <property type="evidence" value="ECO:0007669"/>
    <property type="project" value="InterPro"/>
</dbReference>
<accession>A0A1Y1UQ85</accession>
<dbReference type="InterPro" id="IPR001138">
    <property type="entry name" value="Zn2Cys6_DnaBD"/>
</dbReference>
<comment type="caution">
    <text evidence="5">The sequence shown here is derived from an EMBL/GenBank/DDBJ whole genome shotgun (WGS) entry which is preliminary data.</text>
</comment>
<dbReference type="InterPro" id="IPR036864">
    <property type="entry name" value="Zn2-C6_fun-type_DNA-bd_sf"/>
</dbReference>
<evidence type="ECO:0000256" key="1">
    <source>
        <dbReference type="ARBA" id="ARBA00022723"/>
    </source>
</evidence>
<dbReference type="EMBL" id="NBSH01000002">
    <property type="protein sequence ID" value="ORX40132.1"/>
    <property type="molecule type" value="Genomic_DNA"/>
</dbReference>
<feature type="compositionally biased region" description="Basic and acidic residues" evidence="3">
    <location>
        <begin position="1"/>
        <end position="17"/>
    </location>
</feature>
<dbReference type="InterPro" id="IPR007219">
    <property type="entry name" value="XnlR_reg_dom"/>
</dbReference>
<dbReference type="CDD" id="cd00067">
    <property type="entry name" value="GAL4"/>
    <property type="match status" value="1"/>
</dbReference>
<dbReference type="RefSeq" id="XP_021873917.1">
    <property type="nucleotide sequence ID" value="XM_022012308.1"/>
</dbReference>
<evidence type="ECO:0000256" key="3">
    <source>
        <dbReference type="SAM" id="MobiDB-lite"/>
    </source>
</evidence>
<gene>
    <name evidence="5" type="ORF">BD324DRAFT_260361</name>
</gene>
<dbReference type="SUPFAM" id="SSF57701">
    <property type="entry name" value="Zn2/Cys6 DNA-binding domain"/>
    <property type="match status" value="1"/>
</dbReference>
<dbReference type="PANTHER" id="PTHR47783:SF1">
    <property type="entry name" value="ZN(II)2CYS6 TRANSCRIPTION FACTOR (EUROFUNG)"/>
    <property type="match status" value="1"/>
</dbReference>
<sequence length="838" mass="93533">MKLVFPDDRDQDNRGTGRGEPSYARPNKIPRSRMACLPCRAKRSKCGTRPPGPCQNCIEKQVQCTWPEVDGRSARGKNHTSSTGRSQATASSSSSAHQGQQPSSQPPLYDAARHNVAAHVANAPSLSNETYGQPDSFHWNEPPNAYGAGPSSQMRDTSAVRPAQDPAMMVYPPLSKDKTEFWSNDSIWDTFTYPLSQQVNDRPLPAPTPHPTNSADQLQPQPQGLNAHITPINVPPTVDPQQLVWAFSSRLPSVEMSGLSSTENTPPGQPVVHPPGKHDKQKPKADDQIVKITWWRPHGKTAIAPGLRKITLKVKIDRQSTTSQNVSPINDLQDFDPGIDIFEPNGMPVKPIMRHILQIFSTHYECCFPYLDSTSLLQQLETDTGSVFLFNSIAGFVARFSNSPYIARPGLEPCEYGNVFGERAKSMLGKMFAVPSLDTIAGVCALAWSGAGNNSESELWIMVGIAARMSIDLGLHLVDHSERPAEEKRRNRLLFWAVLMLDYSLCFEVGRQTTFPHDSITQTYPTEEDIPEQMYLPINTGSTQLVERSPFLYSTRLFYRFGALINLLNRDHPTTDSSEWNATLQRYLTELMDEYASLPEDMVWNVNNLQLHSRANRATVYVWLHLWVHTVLVSQSLLESDRPRTSSGPFRGMSLAVQLHGMPLSAVWSNSARIIGEILVLCDIVNPWAYIPLELANQSLFVAASYYVREIELLGSTSGSSKDDQGLDRRLGHTFYPLEPNNHSSAILAERDRQNELSRALLVSVAKESVMTLQKGLERQTIYWNSTRWIAQTLAQRVQGISVVDLDLEKITANLETSVSNPDVGLVDREVVRSNRKE</sequence>
<reference evidence="5 6" key="1">
    <citation type="submission" date="2017-03" db="EMBL/GenBank/DDBJ databases">
        <title>Widespread Adenine N6-methylation of Active Genes in Fungi.</title>
        <authorList>
            <consortium name="DOE Joint Genome Institute"/>
            <person name="Mondo S.J."/>
            <person name="Dannebaum R.O."/>
            <person name="Kuo R.C."/>
            <person name="Louie K.B."/>
            <person name="Bewick A.J."/>
            <person name="Labutti K."/>
            <person name="Haridas S."/>
            <person name="Kuo A."/>
            <person name="Salamov A."/>
            <person name="Ahrendt S.R."/>
            <person name="Lau R."/>
            <person name="Bowen B.P."/>
            <person name="Lipzen A."/>
            <person name="Sullivan W."/>
            <person name="Andreopoulos W.B."/>
            <person name="Clum A."/>
            <person name="Lindquist E."/>
            <person name="Daum C."/>
            <person name="Northen T.R."/>
            <person name="Ramamoorthy G."/>
            <person name="Schmitz R.J."/>
            <person name="Gryganskyi A."/>
            <person name="Culley D."/>
            <person name="Magnuson J."/>
            <person name="James T.Y."/>
            <person name="O'Malley M.A."/>
            <person name="Stajich J.E."/>
            <person name="Spatafora J.W."/>
            <person name="Visel A."/>
            <person name="Grigoriev I.V."/>
        </authorList>
    </citation>
    <scope>NUCLEOTIDE SEQUENCE [LARGE SCALE GENOMIC DNA]</scope>
    <source>
        <strain evidence="5 6">NRRL Y-17943</strain>
    </source>
</reference>
<dbReference type="Proteomes" id="UP000193218">
    <property type="component" value="Unassembled WGS sequence"/>
</dbReference>
<dbReference type="AlphaFoldDB" id="A0A1Y1UQ85"/>
<evidence type="ECO:0000313" key="5">
    <source>
        <dbReference type="EMBL" id="ORX40132.1"/>
    </source>
</evidence>
<dbReference type="SMART" id="SM00906">
    <property type="entry name" value="Fungal_trans"/>
    <property type="match status" value="1"/>
</dbReference>
<dbReference type="PANTHER" id="PTHR47783">
    <property type="entry name" value="ZN(II)2CYS6 TRANSCRIPTION FACTOR (EUROFUNG)-RELATED"/>
    <property type="match status" value="1"/>
</dbReference>
<name>A0A1Y1UQ85_9TREE</name>
<dbReference type="OrthoDB" id="2428527at2759"/>
<evidence type="ECO:0000259" key="4">
    <source>
        <dbReference type="PROSITE" id="PS50048"/>
    </source>
</evidence>
<dbReference type="Gene3D" id="4.10.240.10">
    <property type="entry name" value="Zn(2)-C6 fungal-type DNA-binding domain"/>
    <property type="match status" value="1"/>
</dbReference>
<feature type="region of interest" description="Disordered" evidence="3">
    <location>
        <begin position="126"/>
        <end position="159"/>
    </location>
</feature>
<dbReference type="GeneID" id="33554116"/>
<evidence type="ECO:0000256" key="2">
    <source>
        <dbReference type="ARBA" id="ARBA00023242"/>
    </source>
</evidence>
<keyword evidence="6" id="KW-1185">Reference proteome</keyword>
<evidence type="ECO:0000313" key="6">
    <source>
        <dbReference type="Proteomes" id="UP000193218"/>
    </source>
</evidence>
<keyword evidence="1" id="KW-0479">Metal-binding</keyword>
<feature type="domain" description="Zn(2)-C6 fungal-type" evidence="4">
    <location>
        <begin position="35"/>
        <end position="66"/>
    </location>
</feature>
<dbReference type="PROSITE" id="PS50048">
    <property type="entry name" value="ZN2_CY6_FUNGAL_2"/>
    <property type="match status" value="1"/>
</dbReference>